<feature type="active site" description="Charge relay system" evidence="8 9">
    <location>
        <position position="652"/>
    </location>
</feature>
<dbReference type="Pfam" id="PF00082">
    <property type="entry name" value="Peptidase_S8"/>
    <property type="match status" value="1"/>
</dbReference>
<feature type="region of interest" description="Disordered" evidence="11">
    <location>
        <begin position="95"/>
        <end position="126"/>
    </location>
</feature>
<dbReference type="RefSeq" id="XP_067922795.1">
    <property type="nucleotide sequence ID" value="XM_068065224.1"/>
</dbReference>
<dbReference type="InterPro" id="IPR036852">
    <property type="entry name" value="Peptidase_S8/S53_dom_sf"/>
</dbReference>
<dbReference type="GeneID" id="94428435"/>
<dbReference type="PANTHER" id="PTHR43399">
    <property type="entry name" value="SUBTILISIN-RELATED"/>
    <property type="match status" value="1"/>
</dbReference>
<feature type="active site" description="Charge relay system" evidence="8 9">
    <location>
        <position position="819"/>
    </location>
</feature>
<dbReference type="PANTHER" id="PTHR43399:SF4">
    <property type="entry name" value="CELL WALL-ASSOCIATED PROTEASE"/>
    <property type="match status" value="1"/>
</dbReference>
<feature type="active site" description="Charge relay system" evidence="8 9">
    <location>
        <position position="597"/>
    </location>
</feature>
<evidence type="ECO:0000256" key="11">
    <source>
        <dbReference type="SAM" id="MobiDB-lite"/>
    </source>
</evidence>
<dbReference type="GO" id="GO:0006508">
    <property type="term" value="P:proteolysis"/>
    <property type="evidence" value="ECO:0007669"/>
    <property type="project" value="UniProtKB-KW"/>
</dbReference>
<keyword evidence="12" id="KW-0472">Membrane</keyword>
<feature type="compositionally biased region" description="Basic and acidic residues" evidence="11">
    <location>
        <begin position="281"/>
        <end position="295"/>
    </location>
</feature>
<proteinExistence type="inferred from homology"/>
<dbReference type="PROSITE" id="PS00137">
    <property type="entry name" value="SUBTILASE_HIS"/>
    <property type="match status" value="1"/>
</dbReference>
<evidence type="ECO:0000313" key="15">
    <source>
        <dbReference type="Proteomes" id="UP000221165"/>
    </source>
</evidence>
<dbReference type="Proteomes" id="UP000221165">
    <property type="component" value="Unassembled WGS sequence"/>
</dbReference>
<feature type="compositionally biased region" description="Acidic residues" evidence="11">
    <location>
        <begin position="303"/>
        <end position="314"/>
    </location>
</feature>
<feature type="compositionally biased region" description="Polar residues" evidence="11">
    <location>
        <begin position="476"/>
        <end position="507"/>
    </location>
</feature>
<sequence length="965" mass="103944">MELSTFERYRLSGTPGRPSPLPLNYFFLVVAAAQVFCSLGCIGISVAGEAWPILLRQPFHAGRSESVKLPMSVQSELTDASIEAIEAASRGIAREVKRQSQDKATASQLATEEASPDSAAKKEPTKIGGRLIVGLTEITFPHGEGQALEPSGNSASPHGLAEPGEVTGFMITPDASEAARGTIDHDTAVKEAQERLQTDKLQALGILKEVKVLENVGLVVLELEDELTEDAIRETVKTLWQRNPSTWLIESDSEITFRGRDEFERGEVTVVADYTGQVEDSSAREGENEDRDKVTNDMSEVPPQDETEESDAEGQQEHHKEPDEGIAGVNKESAEGGLRTKHSTESPKETSESPREGSSLGPNQEPSSVDQMQGQGRSRHAHLPPQPERGPAEEASPLEREASTGMSQKKSNASFVVPATPDGILKPATGIVPVKLYDAADAAVRESLVEASHNVGPLRSAILCSYADPGIAGPESATSEGRSHSSRLTKGTATRSSRNMSTSNKTRQLGRMPNDSLFSRQWAYHEPQVHVRAIEAWNKVYSHRLSRAVELGDGQHEDGNPSRAVRGKPDRDDRSGKDSRTHHTKPAQEPVIVAVIDTGVDYNHEDLREQMWRNTGEIPNNGIDDDGNGYVDDYRGYDFEGKTSDPMDANGHGTHVAGIIGAAANNRRGIAGVNWEVKLMPLKFVSRSSAAAEAIDYSLRMGAKISTNSWGYTTPSEGLRLAVGRTAEKGQLFVAAVDNAGKDNSYESDYPPNWGYDRRKSTGLRNLLRVANLAPRGVVAPSSNWGPYNVDIAAPGTDIISTIPTSKFPEGYGYKTGTSMATPLVAGIAAMVWSVRPDMSAADVRECIIRTATKMRSLDNRVLAAGTVNAYGAVLDALGEPLPPSTYQEPHESRPQLPGSAANAVMSFFGGGPSVTSTAEELMPADLPVPMETPSAPQPNPLFGLDSIVSGMTQLLSPFNRLFSF</sequence>
<feature type="domain" description="Peptidase S8/S53" evidence="13">
    <location>
        <begin position="591"/>
        <end position="855"/>
    </location>
</feature>
<evidence type="ECO:0000256" key="12">
    <source>
        <dbReference type="SAM" id="Phobius"/>
    </source>
</evidence>
<dbReference type="PRINTS" id="PR00723">
    <property type="entry name" value="SUBTILISIN"/>
</dbReference>
<evidence type="ECO:0000256" key="2">
    <source>
        <dbReference type="ARBA" id="ARBA00022670"/>
    </source>
</evidence>
<feature type="region of interest" description="Disordered" evidence="11">
    <location>
        <begin position="272"/>
        <end position="421"/>
    </location>
</feature>
<evidence type="ECO:0000256" key="1">
    <source>
        <dbReference type="ARBA" id="ARBA00011073"/>
    </source>
</evidence>
<accession>A0A2C6K8G3</accession>
<dbReference type="VEuPathDB" id="ToxoDB:CSUI_005044"/>
<evidence type="ECO:0000256" key="8">
    <source>
        <dbReference type="PIRSR" id="PIRSR615500-1"/>
    </source>
</evidence>
<evidence type="ECO:0000256" key="6">
    <source>
        <dbReference type="ARBA" id="ARBA00023529"/>
    </source>
</evidence>
<dbReference type="PROSITE" id="PS51892">
    <property type="entry name" value="SUBTILASE"/>
    <property type="match status" value="1"/>
</dbReference>
<comment type="caution">
    <text evidence="14">The sequence shown here is derived from an EMBL/GenBank/DDBJ whole genome shotgun (WGS) entry which is preliminary data.</text>
</comment>
<keyword evidence="12" id="KW-0812">Transmembrane</keyword>
<dbReference type="CDD" id="cd07473">
    <property type="entry name" value="Peptidases_S8_Subtilisin_like"/>
    <property type="match status" value="1"/>
</dbReference>
<reference evidence="14 15" key="1">
    <citation type="journal article" date="2017" name="Int. J. Parasitol.">
        <title>The genome of the protozoan parasite Cystoisospora suis and a reverse vaccinology approach to identify vaccine candidates.</title>
        <authorList>
            <person name="Palmieri N."/>
            <person name="Shrestha A."/>
            <person name="Ruttkowski B."/>
            <person name="Beck T."/>
            <person name="Vogl C."/>
            <person name="Tomley F."/>
            <person name="Blake D.P."/>
            <person name="Joachim A."/>
        </authorList>
    </citation>
    <scope>NUCLEOTIDE SEQUENCE [LARGE SCALE GENOMIC DNA]</scope>
    <source>
        <strain evidence="14 15">Wien I</strain>
    </source>
</reference>
<evidence type="ECO:0000256" key="10">
    <source>
        <dbReference type="RuleBase" id="RU003355"/>
    </source>
</evidence>
<dbReference type="PROSITE" id="PS00136">
    <property type="entry name" value="SUBTILASE_ASP"/>
    <property type="match status" value="1"/>
</dbReference>
<comment type="catalytic activity">
    <reaction evidence="6">
        <text>Hydrolysis of proteins with broad specificity for peptide bonds, and a preference for a large uncharged residue in P1. Hydrolyzes peptide amides.</text>
        <dbReference type="EC" id="3.4.21.62"/>
    </reaction>
</comment>
<dbReference type="InterPro" id="IPR034204">
    <property type="entry name" value="PfSUB1-like_cat_dom"/>
</dbReference>
<keyword evidence="4 9" id="KW-0720">Serine protease</keyword>
<dbReference type="Gene3D" id="3.40.50.200">
    <property type="entry name" value="Peptidase S8/S53 domain"/>
    <property type="match status" value="1"/>
</dbReference>
<dbReference type="SUPFAM" id="SSF52743">
    <property type="entry name" value="Subtilisin-like"/>
    <property type="match status" value="1"/>
</dbReference>
<evidence type="ECO:0000256" key="3">
    <source>
        <dbReference type="ARBA" id="ARBA00022801"/>
    </source>
</evidence>
<dbReference type="InterPro" id="IPR023827">
    <property type="entry name" value="Peptidase_S8_Asp-AS"/>
</dbReference>
<dbReference type="EC" id="3.4.21.62" evidence="7"/>
<dbReference type="InterPro" id="IPR051048">
    <property type="entry name" value="Peptidase_S8/S53_subtilisin"/>
</dbReference>
<name>A0A2C6K8G3_9APIC</name>
<feature type="region of interest" description="Disordered" evidence="11">
    <location>
        <begin position="474"/>
        <end position="513"/>
    </location>
</feature>
<protein>
    <recommendedName>
        <fullName evidence="7">subtilisin</fullName>
        <ecNumber evidence="7">3.4.21.62</ecNumber>
    </recommendedName>
</protein>
<keyword evidence="2 9" id="KW-0645">Protease</keyword>
<feature type="compositionally biased region" description="Polar residues" evidence="11">
    <location>
        <begin position="360"/>
        <end position="376"/>
    </location>
</feature>
<dbReference type="OrthoDB" id="206201at2759"/>
<dbReference type="InterPro" id="IPR022398">
    <property type="entry name" value="Peptidase_S8_His-AS"/>
</dbReference>
<feature type="compositionally biased region" description="Polar residues" evidence="11">
    <location>
        <begin position="404"/>
        <end position="414"/>
    </location>
</feature>
<dbReference type="AlphaFoldDB" id="A0A2C6K8G3"/>
<dbReference type="InterPro" id="IPR000209">
    <property type="entry name" value="Peptidase_S8/S53_dom"/>
</dbReference>
<dbReference type="PROSITE" id="PS00138">
    <property type="entry name" value="SUBTILASE_SER"/>
    <property type="match status" value="1"/>
</dbReference>
<dbReference type="GO" id="GO:0004252">
    <property type="term" value="F:serine-type endopeptidase activity"/>
    <property type="evidence" value="ECO:0007669"/>
    <property type="project" value="UniProtKB-UniRule"/>
</dbReference>
<gene>
    <name evidence="14" type="ORF">CSUI_005044</name>
</gene>
<dbReference type="InterPro" id="IPR015500">
    <property type="entry name" value="Peptidase_S8_subtilisin-rel"/>
</dbReference>
<evidence type="ECO:0000313" key="14">
    <source>
        <dbReference type="EMBL" id="PHJ21111.1"/>
    </source>
</evidence>
<keyword evidence="5" id="KW-0865">Zymogen</keyword>
<feature type="transmembrane region" description="Helical" evidence="12">
    <location>
        <begin position="25"/>
        <end position="47"/>
    </location>
</feature>
<keyword evidence="3 9" id="KW-0378">Hydrolase</keyword>
<evidence type="ECO:0000259" key="13">
    <source>
        <dbReference type="Pfam" id="PF00082"/>
    </source>
</evidence>
<dbReference type="EMBL" id="MIGC01002417">
    <property type="protein sequence ID" value="PHJ21111.1"/>
    <property type="molecule type" value="Genomic_DNA"/>
</dbReference>
<feature type="region of interest" description="Disordered" evidence="11">
    <location>
        <begin position="551"/>
        <end position="589"/>
    </location>
</feature>
<evidence type="ECO:0000256" key="9">
    <source>
        <dbReference type="PROSITE-ProRule" id="PRU01240"/>
    </source>
</evidence>
<keyword evidence="12" id="KW-1133">Transmembrane helix</keyword>
<feature type="compositionally biased region" description="Basic and acidic residues" evidence="11">
    <location>
        <begin position="342"/>
        <end position="355"/>
    </location>
</feature>
<keyword evidence="15" id="KW-1185">Reference proteome</keyword>
<comment type="similarity">
    <text evidence="1 9 10">Belongs to the peptidase S8 family.</text>
</comment>
<organism evidence="14 15">
    <name type="scientific">Cystoisospora suis</name>
    <dbReference type="NCBI Taxonomy" id="483139"/>
    <lineage>
        <taxon>Eukaryota</taxon>
        <taxon>Sar</taxon>
        <taxon>Alveolata</taxon>
        <taxon>Apicomplexa</taxon>
        <taxon>Conoidasida</taxon>
        <taxon>Coccidia</taxon>
        <taxon>Eucoccidiorida</taxon>
        <taxon>Eimeriorina</taxon>
        <taxon>Sarcocystidae</taxon>
        <taxon>Cystoisospora</taxon>
    </lineage>
</organism>
<evidence type="ECO:0000256" key="7">
    <source>
        <dbReference type="ARBA" id="ARBA00023619"/>
    </source>
</evidence>
<feature type="compositionally biased region" description="Basic and acidic residues" evidence="11">
    <location>
        <begin position="567"/>
        <end position="581"/>
    </location>
</feature>
<dbReference type="InterPro" id="IPR023828">
    <property type="entry name" value="Peptidase_S8_Ser-AS"/>
</dbReference>
<evidence type="ECO:0000256" key="4">
    <source>
        <dbReference type="ARBA" id="ARBA00022825"/>
    </source>
</evidence>
<evidence type="ECO:0000256" key="5">
    <source>
        <dbReference type="ARBA" id="ARBA00023145"/>
    </source>
</evidence>